<evidence type="ECO:0000259" key="5">
    <source>
        <dbReference type="PROSITE" id="PS51194"/>
    </source>
</evidence>
<dbReference type="SMART" id="SM00487">
    <property type="entry name" value="DEXDc"/>
    <property type="match status" value="1"/>
</dbReference>
<dbReference type="OrthoDB" id="5857104at2759"/>
<dbReference type="InterPro" id="IPR027417">
    <property type="entry name" value="P-loop_NTPase"/>
</dbReference>
<keyword evidence="6" id="KW-0067">ATP-binding</keyword>
<dbReference type="GeneID" id="39866993"/>
<dbReference type="KEGG" id="pmal:PMUG01_04016400"/>
<dbReference type="OMA" id="CRCHRIG"/>
<feature type="region of interest" description="Disordered" evidence="2">
    <location>
        <begin position="264"/>
        <end position="292"/>
    </location>
</feature>
<dbReference type="Proteomes" id="UP000219813">
    <property type="component" value="Chromosome 4"/>
</dbReference>
<feature type="compositionally biased region" description="Polar residues" evidence="2">
    <location>
        <begin position="276"/>
        <end position="292"/>
    </location>
</feature>
<feature type="compositionally biased region" description="Basic and acidic residues" evidence="2">
    <location>
        <begin position="1290"/>
        <end position="1304"/>
    </location>
</feature>
<accession>A0A1D3JJ37</accession>
<dbReference type="InterPro" id="IPR049730">
    <property type="entry name" value="SNF2/RAD54-like_C"/>
</dbReference>
<feature type="compositionally biased region" description="Basic and acidic residues" evidence="2">
    <location>
        <begin position="1526"/>
        <end position="1542"/>
    </location>
</feature>
<keyword evidence="7" id="KW-1185">Reference proteome</keyword>
<evidence type="ECO:0000313" key="7">
    <source>
        <dbReference type="Proteomes" id="UP000219813"/>
    </source>
</evidence>
<feature type="region of interest" description="Disordered" evidence="2">
    <location>
        <begin position="1253"/>
        <end position="1306"/>
    </location>
</feature>
<dbReference type="PROSITE" id="PS51194">
    <property type="entry name" value="HELICASE_CTER"/>
    <property type="match status" value="1"/>
</dbReference>
<feature type="domain" description="Helicase ATP-binding" evidence="4">
    <location>
        <begin position="872"/>
        <end position="1058"/>
    </location>
</feature>
<name>A0A1D3JJ37_PLAMA</name>
<feature type="transmembrane region" description="Helical" evidence="3">
    <location>
        <begin position="40"/>
        <end position="64"/>
    </location>
</feature>
<keyword evidence="6" id="KW-0547">Nucleotide-binding</keyword>
<dbReference type="Gene3D" id="3.40.50.300">
    <property type="entry name" value="P-loop containing nucleotide triphosphate hydrolases"/>
    <property type="match status" value="2"/>
</dbReference>
<feature type="compositionally biased region" description="Gly residues" evidence="2">
    <location>
        <begin position="1263"/>
        <end position="1278"/>
    </location>
</feature>
<dbReference type="EC" id="3.6.4.13" evidence="6"/>
<keyword evidence="1 6" id="KW-0378">Hydrolase</keyword>
<dbReference type="VEuPathDB" id="PlasmoDB:PmUG01_04016400"/>
<reference evidence="6 7" key="1">
    <citation type="submission" date="2016-06" db="EMBL/GenBank/DDBJ databases">
        <authorList>
            <consortium name="Pathogen Informatics"/>
        </authorList>
    </citation>
    <scope>NUCLEOTIDE SEQUENCE [LARGE SCALE GENOMIC DNA]</scope>
</reference>
<feature type="region of interest" description="Disordered" evidence="2">
    <location>
        <begin position="1819"/>
        <end position="1845"/>
    </location>
</feature>
<evidence type="ECO:0000256" key="2">
    <source>
        <dbReference type="SAM" id="MobiDB-lite"/>
    </source>
</evidence>
<feature type="compositionally biased region" description="Basic and acidic residues" evidence="2">
    <location>
        <begin position="1819"/>
        <end position="1828"/>
    </location>
</feature>
<dbReference type="PROSITE" id="PS51192">
    <property type="entry name" value="HELICASE_ATP_BIND_1"/>
    <property type="match status" value="1"/>
</dbReference>
<keyword evidence="3" id="KW-0472">Membrane</keyword>
<feature type="compositionally biased region" description="Basic and acidic residues" evidence="2">
    <location>
        <begin position="1550"/>
        <end position="1576"/>
    </location>
</feature>
<feature type="compositionally biased region" description="Gly residues" evidence="2">
    <location>
        <begin position="551"/>
        <end position="591"/>
    </location>
</feature>
<dbReference type="FunFam" id="3.40.50.300:FF:001923">
    <property type="entry name" value="DEAD/DEAH box helicase"/>
    <property type="match status" value="1"/>
</dbReference>
<feature type="compositionally biased region" description="Basic residues" evidence="2">
    <location>
        <begin position="264"/>
        <end position="275"/>
    </location>
</feature>
<keyword evidence="6" id="KW-0347">Helicase</keyword>
<dbReference type="InterPro" id="IPR001650">
    <property type="entry name" value="Helicase_C-like"/>
</dbReference>
<protein>
    <submittedName>
        <fullName evidence="6">DEAD/DEAH box helicase, putative</fullName>
        <ecNumber evidence="6">3.6.4.13</ecNumber>
    </submittedName>
</protein>
<feature type="region of interest" description="Disordered" evidence="2">
    <location>
        <begin position="1520"/>
        <end position="1604"/>
    </location>
</feature>
<dbReference type="GO" id="GO:0003724">
    <property type="term" value="F:RNA helicase activity"/>
    <property type="evidence" value="ECO:0007669"/>
    <property type="project" value="UniProtKB-EC"/>
</dbReference>
<dbReference type="EMBL" id="LT594625">
    <property type="protein sequence ID" value="SBT86469.1"/>
    <property type="molecule type" value="Genomic_DNA"/>
</dbReference>
<feature type="region of interest" description="Disordered" evidence="2">
    <location>
        <begin position="1865"/>
        <end position="1920"/>
    </location>
</feature>
<feature type="compositionally biased region" description="Basic residues" evidence="2">
    <location>
        <begin position="1881"/>
        <end position="1890"/>
    </location>
</feature>
<feature type="transmembrane region" description="Helical" evidence="3">
    <location>
        <begin position="12"/>
        <end position="34"/>
    </location>
</feature>
<organism evidence="6 7">
    <name type="scientific">Plasmodium malariae</name>
    <dbReference type="NCBI Taxonomy" id="5858"/>
    <lineage>
        <taxon>Eukaryota</taxon>
        <taxon>Sar</taxon>
        <taxon>Alveolata</taxon>
        <taxon>Apicomplexa</taxon>
        <taxon>Aconoidasida</taxon>
        <taxon>Haemosporida</taxon>
        <taxon>Plasmodiidae</taxon>
        <taxon>Plasmodium</taxon>
        <taxon>Plasmodium (Plasmodium)</taxon>
    </lineage>
</organism>
<dbReference type="InterPro" id="IPR038718">
    <property type="entry name" value="SNF2-like_sf"/>
</dbReference>
<feature type="region of interest" description="Disordered" evidence="2">
    <location>
        <begin position="369"/>
        <end position="390"/>
    </location>
</feature>
<dbReference type="InterPro" id="IPR000330">
    <property type="entry name" value="SNF2_N"/>
</dbReference>
<evidence type="ECO:0000256" key="3">
    <source>
        <dbReference type="SAM" id="Phobius"/>
    </source>
</evidence>
<dbReference type="SMART" id="SM00490">
    <property type="entry name" value="HELICc"/>
    <property type="match status" value="1"/>
</dbReference>
<sequence length="1920" mass="218769">MLLFFCYRFRFLLSCSFLVLVFFFFFFSFLLFLFLFLFLFYFLFFLFFFFFFFFVISASPVVLVNRKNIPLFIMNNTLTRNKHDNTNINLCSEKSVEYLSRPVVKEAKKDKELIHNRSNGTMHNKLEVEKIECTGGKVKVKEDEHNDYLSHGGNEGEQVDINQNDEFNLSDIVVSTCKVEKSDMKEVCKGSSKKCEYLYMSEHLRIRNDKQIFVSKSLNEYINDHINMICSCDDTLFQNLNGMENTLMDLGLKLKFLRHRERIKRKRKKARKNKRSSPCSKSNGPLRNGTITNGELQINGSLLWKRGDITEFPLEGIESLSSSLEGELVPESKSIHASNTELPEKAEMGERSRTWCNLVKSGDDSDSSFLFSDSSDSEENSTDSSNTSDEEIIERLEFDEEELSNLKKLERAKNVYFRHINEICIKYNMMSHFNLKFFEKVKSITDKNIKMKHKNLNVMKDLMEVMRNIFSNEDMVKKIELKQKKLRADVINSLFGFHIISDNQPMKIPIKCMNRLRCENQPAANIFAYRSLQNRRRAETALDELWSASGMGSGKGSDMGSGKGSGMGSGKGSGMGSGKGSGMGSGKGSGVSSGTVSGKGEQNLKLSGDKNKCSVSFNEDINKIESVTKNSLEKYINNIKKSSKIQNKINNLKQYILVTNWNSLRKHSNYINMVYEERIEHKKVLANLCYNQMKAIEQKRKIIVEREEKERMRLLKENNMDEYIKLIKKTKNKRLQELVAVTEKFLSNMTSSMLLQKGGGIVEKKINGSINGEIIISGSCSSNLNDCNSSGGSSGSGGSNHNGSGSSDGMGKSAGITKRDENANESHMTNYKNTREEYYRLSHSVKEKVVQPSILVGGKLMQYQLEGLEWLVSLYNNNLHGILADEMGLGKTVQTISLFAYLKEFKYGANTGSAIRGSEGSGTGSATSSTNLKSIVIVPLSTLPNWINEFSIWCPTLNVITYIGNKIHRRNMGKHLLECEFDICLTTFDFVIKEKTVLMKIAWNYIVVDEGHRMKNNKSRFHKILSEFKSKHRVLLTGTPLQNNLSELWSLLNFLLPKIFCSCVDFEKWFIEPLHNEKGVYETITEEEQLLIINRLHSVLLPFMLRRVKKDVLKSLPKKYEYNVHIELSLYQKILYKQIETKGFKQVNHNGSVTTKTFQNIVMQLRKIVNHPYLFLDDYNIDEMLIKCSGKFEVLDRMLPKLVKFKHKILIFSQMTKLMDILCDYLDLRQYKYHRLDGNIALNERKKIIEAFNRGNDQSGQNGKRGGIDNNGGSQGDGESGDSVDNGGRCQRDRTLGEKPRDELANGGNEDTMIFILSTRSGSLGLNLQAADTVIIFDSDFNPHQDIQAMCRCHRIGQKNVVKVFRFITLSEVEELVLKKAQNKLKMNDKVIQAGLYNNIYNDEDRQNKLKNIFKRYQQNDATTQPTNPIVLNYYMGRNEEEIDYFLHFDKNYFGEHYFSVLNSLSREDLGKGQFTYMSEDEEGKGREVSDEGDVEIEVDVGDETDVEIGVDVSVETSKHMMCGQRGKEQRNSVKDAEHSENLAKGCLNKKQDDSFSSDLEHEKNDVKNIKAESEQHNVTMSNHSSNKLKRGQPGERDEVTDKNSINSTGICADNCNNKSTLSFGDVNDTSLQEGEEMDHTILYNTAHNAAHSASHEVQDDFYSFILREENQNEVERVLIKTNKLINKEELPSYLFYDDTDECTEINFKRRRKVINANLMEEEKLTENDFIKLIENSFAEKSTHEEKRTLNELGEPEQFVTGEEEVGIEEVGIEKVGIEEVGIEKVGIEEVGIEEVGIGEMDNPKKKICIDGKSCTDKKTCADGKPHNSENSTQEFPLKGSVPYNVRSSSRKKVSCDIIRLSNTGSIASDTPSPANSKNLSPKKKGKRKYSGSFSEMSIEKKYAQGDADDELKKKKKRNK</sequence>
<dbReference type="GO" id="GO:0005524">
    <property type="term" value="F:ATP binding"/>
    <property type="evidence" value="ECO:0007669"/>
    <property type="project" value="InterPro"/>
</dbReference>
<evidence type="ECO:0000313" key="6">
    <source>
        <dbReference type="EMBL" id="SBT86469.1"/>
    </source>
</evidence>
<keyword evidence="3" id="KW-0812">Transmembrane</keyword>
<feature type="region of interest" description="Disordered" evidence="2">
    <location>
        <begin position="547"/>
        <end position="607"/>
    </location>
</feature>
<dbReference type="RefSeq" id="XP_028859619.1">
    <property type="nucleotide sequence ID" value="XM_029003158.1"/>
</dbReference>
<dbReference type="CDD" id="cd18793">
    <property type="entry name" value="SF2_C_SNF"/>
    <property type="match status" value="1"/>
</dbReference>
<feature type="domain" description="Helicase C-terminal" evidence="5">
    <location>
        <begin position="1194"/>
        <end position="1407"/>
    </location>
</feature>
<feature type="compositionally biased region" description="Polar residues" evidence="2">
    <location>
        <begin position="1865"/>
        <end position="1880"/>
    </location>
</feature>
<dbReference type="Pfam" id="PF00176">
    <property type="entry name" value="SNF2-rel_dom"/>
    <property type="match status" value="1"/>
</dbReference>
<evidence type="ECO:0000259" key="4">
    <source>
        <dbReference type="PROSITE" id="PS51192"/>
    </source>
</evidence>
<feature type="region of interest" description="Disordered" evidence="2">
    <location>
        <begin position="328"/>
        <end position="349"/>
    </location>
</feature>
<proteinExistence type="predicted"/>
<dbReference type="Pfam" id="PF00271">
    <property type="entry name" value="Helicase_C"/>
    <property type="match status" value="2"/>
</dbReference>
<feature type="compositionally biased region" description="Polar residues" evidence="2">
    <location>
        <begin position="1577"/>
        <end position="1586"/>
    </location>
</feature>
<feature type="compositionally biased region" description="Basic and acidic residues" evidence="2">
    <location>
        <begin position="1593"/>
        <end position="1602"/>
    </location>
</feature>
<dbReference type="InterPro" id="IPR014001">
    <property type="entry name" value="Helicase_ATP-bd"/>
</dbReference>
<dbReference type="Gene3D" id="3.40.50.10810">
    <property type="entry name" value="Tandem AAA-ATPase domain"/>
    <property type="match status" value="1"/>
</dbReference>
<gene>
    <name evidence="6" type="primary">PmUG01_04016400</name>
    <name evidence="6" type="ORF">PMUG01_04016400</name>
</gene>
<dbReference type="GO" id="GO:0016787">
    <property type="term" value="F:hydrolase activity"/>
    <property type="evidence" value="ECO:0007669"/>
    <property type="project" value="UniProtKB-KW"/>
</dbReference>
<dbReference type="PANTHER" id="PTHR10799">
    <property type="entry name" value="SNF2/RAD54 HELICASE FAMILY"/>
    <property type="match status" value="1"/>
</dbReference>
<keyword evidence="3" id="KW-1133">Transmembrane helix</keyword>
<feature type="region of interest" description="Disordered" evidence="2">
    <location>
        <begin position="788"/>
        <end position="831"/>
    </location>
</feature>
<dbReference type="SUPFAM" id="SSF52540">
    <property type="entry name" value="P-loop containing nucleoside triphosphate hydrolases"/>
    <property type="match status" value="2"/>
</dbReference>
<evidence type="ECO:0000256" key="1">
    <source>
        <dbReference type="ARBA" id="ARBA00022801"/>
    </source>
</evidence>